<accession>A0ABZ0KS98</accession>
<dbReference type="PANTHER" id="PTHR45138:SF9">
    <property type="entry name" value="DIGUANYLATE CYCLASE DGCM-RELATED"/>
    <property type="match status" value="1"/>
</dbReference>
<evidence type="ECO:0000259" key="2">
    <source>
        <dbReference type="PROSITE" id="PS50887"/>
    </source>
</evidence>
<feature type="transmembrane region" description="Helical" evidence="1">
    <location>
        <begin position="177"/>
        <end position="196"/>
    </location>
</feature>
<dbReference type="SUPFAM" id="SSF55073">
    <property type="entry name" value="Nucleotide cyclase"/>
    <property type="match status" value="1"/>
</dbReference>
<dbReference type="SUPFAM" id="SSF55781">
    <property type="entry name" value="GAF domain-like"/>
    <property type="match status" value="1"/>
</dbReference>
<evidence type="ECO:0000256" key="1">
    <source>
        <dbReference type="SAM" id="Phobius"/>
    </source>
</evidence>
<sequence>MKLNGRPLLLLLLLWILVVPTGIVYLLVTQPIPEVNWLWVGLSVLLGFLSIQFPVKYRGSSIILFSWFTLPLFLLYGLSIEIIVTQLIVLIASFTNGELKNIIRRILFNSLSYFILSISSASAFYIIGGEKAITSFWFLSVCVLVYQIVYSILYDWIFKLYRKINHNLKRETIKETILHYLRMIIVVPLSLSLYFLLMDYGFIGYVILGLPFFFITIVIRLNSQTEDLNESIKTAGEIGKQLTALKEEARVVNLFMSETSDMFHADYVYMFKNIEDWLEMTHLLISRRKVPVIEGQLLRGQGIAGKILLSKKPVLYSKREEWINQSVKTAPENLESLLCIPLVRNSKIEGVLILGSNKVKAFKDYHLRILDLLSSYFVIAVEKARYIEEAQRISDRCELTGLYNYKIFEQRLESDMEMLNSGVHTNLSVVMLDIDRFKLVNDTYGHESGNEILKQLANLLNQMIPLDGLLARYGGEEFVYLVPNSSKDQVLEFAESVRKEIRNTPMYLYDDLANQRNRKTIHITSSIGISTAPQDTDEAMTLLRNADRALYIGAKQAGRNRVAGYQK</sequence>
<feature type="transmembrane region" description="Helical" evidence="1">
    <location>
        <begin position="73"/>
        <end position="94"/>
    </location>
</feature>
<feature type="transmembrane region" description="Helical" evidence="1">
    <location>
        <begin position="6"/>
        <end position="28"/>
    </location>
</feature>
<dbReference type="EMBL" id="CP116341">
    <property type="protein sequence ID" value="WOV82950.1"/>
    <property type="molecule type" value="Genomic_DNA"/>
</dbReference>
<keyword evidence="1" id="KW-0812">Transmembrane</keyword>
<gene>
    <name evidence="3" type="ORF">PGH26_08335</name>
</gene>
<feature type="transmembrane region" description="Helical" evidence="1">
    <location>
        <begin position="106"/>
        <end position="127"/>
    </location>
</feature>
<feature type="domain" description="GGDEF" evidence="2">
    <location>
        <begin position="425"/>
        <end position="567"/>
    </location>
</feature>
<dbReference type="InterPro" id="IPR000160">
    <property type="entry name" value="GGDEF_dom"/>
</dbReference>
<feature type="transmembrane region" description="Helical" evidence="1">
    <location>
        <begin position="202"/>
        <end position="221"/>
    </location>
</feature>
<dbReference type="InterPro" id="IPR029016">
    <property type="entry name" value="GAF-like_dom_sf"/>
</dbReference>
<dbReference type="Pfam" id="PF00990">
    <property type="entry name" value="GGDEF"/>
    <property type="match status" value="1"/>
</dbReference>
<proteinExistence type="predicted"/>
<dbReference type="PROSITE" id="PS50887">
    <property type="entry name" value="GGDEF"/>
    <property type="match status" value="1"/>
</dbReference>
<dbReference type="InterPro" id="IPR003018">
    <property type="entry name" value="GAF"/>
</dbReference>
<dbReference type="SMART" id="SM00267">
    <property type="entry name" value="GGDEF"/>
    <property type="match status" value="1"/>
</dbReference>
<keyword evidence="4" id="KW-1185">Reference proteome</keyword>
<dbReference type="InterPro" id="IPR043128">
    <property type="entry name" value="Rev_trsase/Diguanyl_cyclase"/>
</dbReference>
<evidence type="ECO:0000313" key="4">
    <source>
        <dbReference type="Proteomes" id="UP001303532"/>
    </source>
</evidence>
<dbReference type="PANTHER" id="PTHR45138">
    <property type="entry name" value="REGULATORY COMPONENTS OF SENSORY TRANSDUCTION SYSTEM"/>
    <property type="match status" value="1"/>
</dbReference>
<name>A0ABZ0KS98_9BACL</name>
<dbReference type="CDD" id="cd01949">
    <property type="entry name" value="GGDEF"/>
    <property type="match status" value="1"/>
</dbReference>
<reference evidence="3 4" key="1">
    <citation type="submission" date="2023-01" db="EMBL/GenBank/DDBJ databases">
        <title>Sporosarcina sp. nov., isolated from Korean tranditional fermented seafood 'Jeotgal'.</title>
        <authorList>
            <person name="Yang A.-I."/>
        </authorList>
    </citation>
    <scope>NUCLEOTIDE SEQUENCE [LARGE SCALE GENOMIC DNA]</scope>
    <source>
        <strain evidence="3 4">B2O-1</strain>
    </source>
</reference>
<feature type="transmembrane region" description="Helical" evidence="1">
    <location>
        <begin position="35"/>
        <end position="53"/>
    </location>
</feature>
<dbReference type="NCBIfam" id="TIGR00254">
    <property type="entry name" value="GGDEF"/>
    <property type="match status" value="1"/>
</dbReference>
<dbReference type="Proteomes" id="UP001303532">
    <property type="component" value="Chromosome"/>
</dbReference>
<dbReference type="InterPro" id="IPR050469">
    <property type="entry name" value="Diguanylate_Cyclase"/>
</dbReference>
<keyword evidence="1" id="KW-0472">Membrane</keyword>
<dbReference type="Gene3D" id="3.30.450.40">
    <property type="match status" value="1"/>
</dbReference>
<feature type="transmembrane region" description="Helical" evidence="1">
    <location>
        <begin position="133"/>
        <end position="157"/>
    </location>
</feature>
<keyword evidence="1" id="KW-1133">Transmembrane helix</keyword>
<dbReference type="InterPro" id="IPR029787">
    <property type="entry name" value="Nucleotide_cyclase"/>
</dbReference>
<organism evidence="3 4">
    <name type="scientific">Sporosarcina jeotgali</name>
    <dbReference type="NCBI Taxonomy" id="3020056"/>
    <lineage>
        <taxon>Bacteria</taxon>
        <taxon>Bacillati</taxon>
        <taxon>Bacillota</taxon>
        <taxon>Bacilli</taxon>
        <taxon>Bacillales</taxon>
        <taxon>Caryophanaceae</taxon>
        <taxon>Sporosarcina</taxon>
    </lineage>
</organism>
<dbReference type="RefSeq" id="WP_323690622.1">
    <property type="nucleotide sequence ID" value="NZ_CP116341.1"/>
</dbReference>
<dbReference type="Pfam" id="PF13185">
    <property type="entry name" value="GAF_2"/>
    <property type="match status" value="1"/>
</dbReference>
<dbReference type="Gene3D" id="3.30.70.270">
    <property type="match status" value="1"/>
</dbReference>
<protein>
    <submittedName>
        <fullName evidence="3">Sensor domain-containing diguanylate cyclase</fullName>
    </submittedName>
</protein>
<evidence type="ECO:0000313" key="3">
    <source>
        <dbReference type="EMBL" id="WOV82950.1"/>
    </source>
</evidence>